<dbReference type="OrthoDB" id="5363652at2"/>
<reference evidence="2" key="1">
    <citation type="submission" date="2009-12" db="EMBL/GenBank/DDBJ databases">
        <title>Sequence of Clostridiales genomosp. BVAB3 str. UPII9-5.</title>
        <authorList>
            <person name="Madupu R."/>
            <person name="Durkin A.S."/>
            <person name="Torralba M."/>
            <person name="Methe B."/>
            <person name="Sutton G.G."/>
            <person name="Strausberg R.L."/>
            <person name="Nelson K.E."/>
        </authorList>
    </citation>
    <scope>NUCLEOTIDE SEQUENCE [LARGE SCALE GENOMIC DNA]</scope>
    <source>
        <strain evidence="2">UPII9-5</strain>
    </source>
</reference>
<keyword evidence="2" id="KW-1185">Reference proteome</keyword>
<proteinExistence type="predicted"/>
<dbReference type="HOGENOM" id="CLU_044962_2_0_9"/>
<protein>
    <submittedName>
        <fullName evidence="1">Abi-like protein</fullName>
    </submittedName>
</protein>
<dbReference type="PIRSF" id="PIRSF034934">
    <property type="entry name" value="AbiF_AbiD"/>
    <property type="match status" value="1"/>
</dbReference>
<dbReference type="RefSeq" id="WP_012993884.1">
    <property type="nucleotide sequence ID" value="NC_013895.2"/>
</dbReference>
<dbReference type="AlphaFoldDB" id="D3R0M8"/>
<gene>
    <name evidence="1" type="ordered locus">HMPREF0868_0397</name>
</gene>
<evidence type="ECO:0000313" key="2">
    <source>
        <dbReference type="Proteomes" id="UP000008234"/>
    </source>
</evidence>
<name>D3R0M8_MAGIU</name>
<dbReference type="InterPro" id="IPR017034">
    <property type="entry name" value="Abi_system_AbiD/AbiF"/>
</dbReference>
<dbReference type="KEGG" id="clo:HMPREF0868_0397"/>
<dbReference type="eggNOG" id="COG4823">
    <property type="taxonomic scope" value="Bacteria"/>
</dbReference>
<dbReference type="InterPro" id="IPR011664">
    <property type="entry name" value="Abi_system_AbiD/AbiF-like"/>
</dbReference>
<sequence>MKKSYQPPISIDKQIENLVSLGLEIEDTSYAKDVLNRVSYYRLIKAYSITLKEDGRYIEGTTFENIVELYLFDMEFRHILFSLIEHIEVYLRAVITNYYSLEYGNFGYKNLNNYGKNNYQKNTLDELEREINRNRKSPFIRNFKDNYEGGEIPLYAAIEVASLGTLSKMYKNMKNDDKKAISTTFGVDYVYLESWIENLAYVRNICAHHGRLYGSKLTKTPKLYKEYLKKGVSNNTIFASSLNLKVLAENKHYNEFYSKLSKIIDKYPLVDLQHLGFVNNWQTF</sequence>
<accession>D3R0M8</accession>
<dbReference type="EMBL" id="CP001850">
    <property type="protein sequence ID" value="ADC90732.1"/>
    <property type="molecule type" value="Genomic_DNA"/>
</dbReference>
<dbReference type="STRING" id="699246.HMPREF0868_0397"/>
<organism evidence="1 2">
    <name type="scientific">Mageeibacillus indolicus (strain UPII9-5)</name>
    <name type="common">Clostridiales genomosp. BVAB3 (strain UPII9-5)</name>
    <dbReference type="NCBI Taxonomy" id="699246"/>
    <lineage>
        <taxon>Bacteria</taxon>
        <taxon>Bacillati</taxon>
        <taxon>Bacillota</taxon>
        <taxon>Clostridia</taxon>
        <taxon>Eubacteriales</taxon>
        <taxon>Oscillospiraceae</taxon>
        <taxon>Mageeibacillus</taxon>
    </lineage>
</organism>
<dbReference type="Pfam" id="PF07751">
    <property type="entry name" value="Abi_2"/>
    <property type="match status" value="1"/>
</dbReference>
<dbReference type="Proteomes" id="UP000008234">
    <property type="component" value="Chromosome"/>
</dbReference>
<evidence type="ECO:0000313" key="1">
    <source>
        <dbReference type="EMBL" id="ADC90732.1"/>
    </source>
</evidence>